<dbReference type="SUPFAM" id="SSF50118">
    <property type="entry name" value="Cell growth inhibitor/plasmid maintenance toxic component"/>
    <property type="match status" value="1"/>
</dbReference>
<evidence type="ECO:0000313" key="2">
    <source>
        <dbReference type="Proteomes" id="UP000285523"/>
    </source>
</evidence>
<dbReference type="PANTHER" id="PTHR33988">
    <property type="entry name" value="ENDORIBONUCLEASE MAZF-RELATED"/>
    <property type="match status" value="1"/>
</dbReference>
<dbReference type="InterPro" id="IPR003477">
    <property type="entry name" value="PemK-like"/>
</dbReference>
<dbReference type="RefSeq" id="WP_119857924.1">
    <property type="nucleotide sequence ID" value="NZ_QYYD01000019.1"/>
</dbReference>
<dbReference type="Gene3D" id="2.30.30.110">
    <property type="match status" value="1"/>
</dbReference>
<comment type="caution">
    <text evidence="1">The sequence shown here is derived from an EMBL/GenBank/DDBJ whole genome shotgun (WGS) entry which is preliminary data.</text>
</comment>
<organism evidence="1 2">
    <name type="scientific">Rhodopseudomonas palustris</name>
    <dbReference type="NCBI Taxonomy" id="1076"/>
    <lineage>
        <taxon>Bacteria</taxon>
        <taxon>Pseudomonadati</taxon>
        <taxon>Pseudomonadota</taxon>
        <taxon>Alphaproteobacteria</taxon>
        <taxon>Hyphomicrobiales</taxon>
        <taxon>Nitrobacteraceae</taxon>
        <taxon>Rhodopseudomonas</taxon>
    </lineage>
</organism>
<dbReference type="Proteomes" id="UP000285523">
    <property type="component" value="Unassembled WGS sequence"/>
</dbReference>
<reference evidence="1 2" key="1">
    <citation type="submission" date="2018-09" db="EMBL/GenBank/DDBJ databases">
        <title>Draft genome sequence of Rhodopseudomonas palustris 2.1.18.</title>
        <authorList>
            <person name="Robertson S.L."/>
            <person name="Meyer T.E."/>
            <person name="Kyndt J.A."/>
        </authorList>
    </citation>
    <scope>NUCLEOTIDE SEQUENCE [LARGE SCALE GENOMIC DNA]</scope>
    <source>
        <strain evidence="1 2">2.1.18</strain>
    </source>
</reference>
<dbReference type="OrthoDB" id="9808744at2"/>
<dbReference type="GO" id="GO:0004521">
    <property type="term" value="F:RNA endonuclease activity"/>
    <property type="evidence" value="ECO:0007669"/>
    <property type="project" value="TreeGrafter"/>
</dbReference>
<name>A0A418V287_RHOPL</name>
<dbReference type="GO" id="GO:0003677">
    <property type="term" value="F:DNA binding"/>
    <property type="evidence" value="ECO:0007669"/>
    <property type="project" value="InterPro"/>
</dbReference>
<dbReference type="InterPro" id="IPR011067">
    <property type="entry name" value="Plasmid_toxin/cell-grow_inhib"/>
</dbReference>
<dbReference type="GO" id="GO:0006402">
    <property type="term" value="P:mRNA catabolic process"/>
    <property type="evidence" value="ECO:0007669"/>
    <property type="project" value="TreeGrafter"/>
</dbReference>
<dbReference type="AlphaFoldDB" id="A0A418V287"/>
<proteinExistence type="predicted"/>
<gene>
    <name evidence="1" type="ORF">D4Q52_17855</name>
</gene>
<dbReference type="Pfam" id="PF02452">
    <property type="entry name" value="PemK_toxin"/>
    <property type="match status" value="1"/>
</dbReference>
<dbReference type="GO" id="GO:0016075">
    <property type="term" value="P:rRNA catabolic process"/>
    <property type="evidence" value="ECO:0007669"/>
    <property type="project" value="TreeGrafter"/>
</dbReference>
<dbReference type="EMBL" id="QYYD01000019">
    <property type="protein sequence ID" value="RJF70171.1"/>
    <property type="molecule type" value="Genomic_DNA"/>
</dbReference>
<protein>
    <submittedName>
        <fullName evidence="1">Type II toxin-antitoxin system PemK/MazF family toxin</fullName>
    </submittedName>
</protein>
<sequence>MSVVDVGDIAWVEFDPVLGTEQGKRRPSLILTPRSYHEKSGRAIVCPISSKLGTWPFNVALPDGMTTKGAVQIDQIRTIHRDSRMFRTIERAPDSLVEEVRQRLGTLLGILVAK</sequence>
<dbReference type="PANTHER" id="PTHR33988:SF3">
    <property type="entry name" value="ENDORIBONUCLEASE TOXIN CHPB-RELATED"/>
    <property type="match status" value="1"/>
</dbReference>
<accession>A0A418V287</accession>
<evidence type="ECO:0000313" key="1">
    <source>
        <dbReference type="EMBL" id="RJF70171.1"/>
    </source>
</evidence>